<feature type="domain" description="C2H2-type" evidence="2">
    <location>
        <begin position="15"/>
        <end position="42"/>
    </location>
</feature>
<keyword evidence="4" id="KW-1185">Reference proteome</keyword>
<comment type="caution">
    <text evidence="3">The sequence shown here is derived from an EMBL/GenBank/DDBJ whole genome shotgun (WGS) entry which is preliminary data.</text>
</comment>
<evidence type="ECO:0000259" key="2">
    <source>
        <dbReference type="PROSITE" id="PS50157"/>
    </source>
</evidence>
<dbReference type="SUPFAM" id="SSF57667">
    <property type="entry name" value="beta-beta-alpha zinc fingers"/>
    <property type="match status" value="1"/>
</dbReference>
<organism evidence="3 4">
    <name type="scientific">Apodemus speciosus</name>
    <name type="common">Large Japanese field mouse</name>
    <dbReference type="NCBI Taxonomy" id="105296"/>
    <lineage>
        <taxon>Eukaryota</taxon>
        <taxon>Metazoa</taxon>
        <taxon>Chordata</taxon>
        <taxon>Craniata</taxon>
        <taxon>Vertebrata</taxon>
        <taxon>Euteleostomi</taxon>
        <taxon>Mammalia</taxon>
        <taxon>Eutheria</taxon>
        <taxon>Euarchontoglires</taxon>
        <taxon>Glires</taxon>
        <taxon>Rodentia</taxon>
        <taxon>Myomorpha</taxon>
        <taxon>Muroidea</taxon>
        <taxon>Muridae</taxon>
        <taxon>Murinae</taxon>
        <taxon>Apodemus</taxon>
    </lineage>
</organism>
<name>A0ABQ0FVV9_APOSI</name>
<keyword evidence="1" id="KW-0862">Zinc</keyword>
<dbReference type="PROSITE" id="PS50157">
    <property type="entry name" value="ZINC_FINGER_C2H2_2"/>
    <property type="match status" value="1"/>
</dbReference>
<gene>
    <name evidence="3" type="ORF">APTSU1_001863300</name>
</gene>
<sequence>MISKTIKIIILKKPYECNHCCEAFGNHNNLLEHNPSGRGTLPRYLPS</sequence>
<dbReference type="Proteomes" id="UP001623349">
    <property type="component" value="Unassembled WGS sequence"/>
</dbReference>
<proteinExistence type="predicted"/>
<evidence type="ECO:0000313" key="4">
    <source>
        <dbReference type="Proteomes" id="UP001623349"/>
    </source>
</evidence>
<dbReference type="InterPro" id="IPR036236">
    <property type="entry name" value="Znf_C2H2_sf"/>
</dbReference>
<protein>
    <recommendedName>
        <fullName evidence="2">C2H2-type domain-containing protein</fullName>
    </recommendedName>
</protein>
<reference evidence="3 4" key="1">
    <citation type="submission" date="2024-08" db="EMBL/GenBank/DDBJ databases">
        <title>The draft genome of Apodemus speciosus.</title>
        <authorList>
            <person name="Nabeshima K."/>
            <person name="Suzuki S."/>
            <person name="Onuma M."/>
        </authorList>
    </citation>
    <scope>NUCLEOTIDE SEQUENCE [LARGE SCALE GENOMIC DNA]</scope>
    <source>
        <strain evidence="3">IB14-021</strain>
    </source>
</reference>
<evidence type="ECO:0000313" key="3">
    <source>
        <dbReference type="EMBL" id="GAB1303387.1"/>
    </source>
</evidence>
<dbReference type="EMBL" id="BAAFST010000292">
    <property type="protein sequence ID" value="GAB1303387.1"/>
    <property type="molecule type" value="Genomic_DNA"/>
</dbReference>
<dbReference type="InterPro" id="IPR013087">
    <property type="entry name" value="Znf_C2H2_type"/>
</dbReference>
<keyword evidence="1" id="KW-0863">Zinc-finger</keyword>
<accession>A0ABQ0FVV9</accession>
<keyword evidence="1" id="KW-0479">Metal-binding</keyword>
<evidence type="ECO:0000256" key="1">
    <source>
        <dbReference type="PROSITE-ProRule" id="PRU00042"/>
    </source>
</evidence>